<accession>A0A9P6EJA7</accession>
<feature type="region of interest" description="Disordered" evidence="1">
    <location>
        <begin position="131"/>
        <end position="163"/>
    </location>
</feature>
<evidence type="ECO:0000256" key="1">
    <source>
        <dbReference type="SAM" id="MobiDB-lite"/>
    </source>
</evidence>
<keyword evidence="2" id="KW-1133">Transmembrane helix</keyword>
<sequence>MAASRLRYVILILQRIIERIRQRGGGFARALILFLRRILVWWGRARSQPKTEGITSETKGYPPRIDDSKVSGSTPSPSSNGSYDSPNSLGDGGLQLGGIQPYILIEKGDSVSLNGAAMSLNPYTSARKGAGSAQSLQAQRSSHNLSVISHNASRSSQQLGSEFSHPISAKSEDYVFQVQRSPTQASSPYGPRRQFSISEPQIGSPTRRPIELPTEPIHIPSAPSTERLSDTGGPRSIEITRSQSPAPQFLDNFRITPVMPESTSRYDRRGTVPMKDYPIRISPLKFDFTKPYPPSGWKRFIHPEGARYFYHPEKRVYTEADLFNSSIFAQITADITEIEAHVRITGTKLPDRCVMFIDTVHTEDDDFKGYKSSYYFVDHISRSIFFLDEFDANSMSAFYEIWGCKNDIHLGHEIEAQYWYFIQLYPDALIITSEVIAELRDVILHFIGDSMSSAYSISPHNLDDLNKILGLTNSLEKNIGKKCIGAVSFFGRFMYLYAHARFQNFHGEGCARLERDVSVHGILNNKRTWLVKILSPILFSAPDVHLKLLRKMYVDGIMKHSVWETSVRKMNEEWQEFILFATVLLNANVAFLAIQSVDTNDPTYSRSPAQIASYLSVIASIGSIILGLLLIRQHRTKYKETASDVTRFLARREHKSRGLETLAILHSLPYALLMWGMVSFLVAFCLVCVDNSSTTTRILITSACVAMAILVAWCVWSAWESQPENTEPPPPEEPVDEKVPLSENGGNSKPTTIADETGAQHQRKNSGAARMLWRWMPDLKILDRFRKGSLDSQRTVV</sequence>
<feature type="compositionally biased region" description="Polar residues" evidence="1">
    <location>
        <begin position="132"/>
        <end position="161"/>
    </location>
</feature>
<evidence type="ECO:0000313" key="4">
    <source>
        <dbReference type="Proteomes" id="UP000807306"/>
    </source>
</evidence>
<gene>
    <name evidence="3" type="ORF">CPB83DRAFT_851059</name>
</gene>
<feature type="compositionally biased region" description="Polar residues" evidence="1">
    <location>
        <begin position="195"/>
        <end position="204"/>
    </location>
</feature>
<feature type="transmembrane region" description="Helical" evidence="2">
    <location>
        <begin position="577"/>
        <end position="597"/>
    </location>
</feature>
<proteinExistence type="predicted"/>
<feature type="transmembrane region" description="Helical" evidence="2">
    <location>
        <begin position="661"/>
        <end position="686"/>
    </location>
</feature>
<keyword evidence="4" id="KW-1185">Reference proteome</keyword>
<protein>
    <submittedName>
        <fullName evidence="3">Uncharacterized protein</fullName>
    </submittedName>
</protein>
<reference evidence="3" key="1">
    <citation type="submission" date="2020-11" db="EMBL/GenBank/DDBJ databases">
        <authorList>
            <consortium name="DOE Joint Genome Institute"/>
            <person name="Ahrendt S."/>
            <person name="Riley R."/>
            <person name="Andreopoulos W."/>
            <person name="Labutti K."/>
            <person name="Pangilinan J."/>
            <person name="Ruiz-Duenas F.J."/>
            <person name="Barrasa J.M."/>
            <person name="Sanchez-Garcia M."/>
            <person name="Camarero S."/>
            <person name="Miyauchi S."/>
            <person name="Serrano A."/>
            <person name="Linde D."/>
            <person name="Babiker R."/>
            <person name="Drula E."/>
            <person name="Ayuso-Fernandez I."/>
            <person name="Pacheco R."/>
            <person name="Padilla G."/>
            <person name="Ferreira P."/>
            <person name="Barriuso J."/>
            <person name="Kellner H."/>
            <person name="Castanera R."/>
            <person name="Alfaro M."/>
            <person name="Ramirez L."/>
            <person name="Pisabarro A.G."/>
            <person name="Kuo A."/>
            <person name="Tritt A."/>
            <person name="Lipzen A."/>
            <person name="He G."/>
            <person name="Yan M."/>
            <person name="Ng V."/>
            <person name="Cullen D."/>
            <person name="Martin F."/>
            <person name="Rosso M.-N."/>
            <person name="Henrissat B."/>
            <person name="Hibbett D."/>
            <person name="Martinez A.T."/>
            <person name="Grigoriev I.V."/>
        </authorList>
    </citation>
    <scope>NUCLEOTIDE SEQUENCE</scope>
    <source>
        <strain evidence="3">CBS 506.95</strain>
    </source>
</reference>
<dbReference type="Proteomes" id="UP000807306">
    <property type="component" value="Unassembled WGS sequence"/>
</dbReference>
<feature type="transmembrane region" description="Helical" evidence="2">
    <location>
        <begin position="698"/>
        <end position="719"/>
    </location>
</feature>
<comment type="caution">
    <text evidence="3">The sequence shown here is derived from an EMBL/GenBank/DDBJ whole genome shotgun (WGS) entry which is preliminary data.</text>
</comment>
<feature type="compositionally biased region" description="Low complexity" evidence="1">
    <location>
        <begin position="70"/>
        <end position="89"/>
    </location>
</feature>
<dbReference type="AlphaFoldDB" id="A0A9P6EJA7"/>
<feature type="transmembrane region" description="Helical" evidence="2">
    <location>
        <begin position="609"/>
        <end position="631"/>
    </location>
</feature>
<name>A0A9P6EJA7_9AGAR</name>
<feature type="region of interest" description="Disordered" evidence="1">
    <location>
        <begin position="51"/>
        <end position="90"/>
    </location>
</feature>
<dbReference type="EMBL" id="MU157841">
    <property type="protein sequence ID" value="KAF9530151.1"/>
    <property type="molecule type" value="Genomic_DNA"/>
</dbReference>
<keyword evidence="2" id="KW-0472">Membrane</keyword>
<evidence type="ECO:0000256" key="2">
    <source>
        <dbReference type="SAM" id="Phobius"/>
    </source>
</evidence>
<organism evidence="3 4">
    <name type="scientific">Crepidotus variabilis</name>
    <dbReference type="NCBI Taxonomy" id="179855"/>
    <lineage>
        <taxon>Eukaryota</taxon>
        <taxon>Fungi</taxon>
        <taxon>Dikarya</taxon>
        <taxon>Basidiomycota</taxon>
        <taxon>Agaricomycotina</taxon>
        <taxon>Agaricomycetes</taxon>
        <taxon>Agaricomycetidae</taxon>
        <taxon>Agaricales</taxon>
        <taxon>Agaricineae</taxon>
        <taxon>Crepidotaceae</taxon>
        <taxon>Crepidotus</taxon>
    </lineage>
</organism>
<evidence type="ECO:0000313" key="3">
    <source>
        <dbReference type="EMBL" id="KAF9530151.1"/>
    </source>
</evidence>
<feature type="region of interest" description="Disordered" evidence="1">
    <location>
        <begin position="182"/>
        <end position="244"/>
    </location>
</feature>
<dbReference type="OrthoDB" id="2657661at2759"/>
<feature type="region of interest" description="Disordered" evidence="1">
    <location>
        <begin position="723"/>
        <end position="766"/>
    </location>
</feature>
<keyword evidence="2" id="KW-0812">Transmembrane</keyword>